<dbReference type="Proteomes" id="UP000652763">
    <property type="component" value="Unassembled WGS sequence"/>
</dbReference>
<dbReference type="GO" id="GO:0016787">
    <property type="term" value="F:hydrolase activity"/>
    <property type="evidence" value="ECO:0007669"/>
    <property type="project" value="UniProtKB-KW"/>
</dbReference>
<dbReference type="PANTHER" id="PTHR43235:SF1">
    <property type="entry name" value="GLUTAMINE AMIDOTRANSFERASE PB2B2.05-RELATED"/>
    <property type="match status" value="1"/>
</dbReference>
<feature type="region of interest" description="Disordered" evidence="1">
    <location>
        <begin position="20"/>
        <end position="50"/>
    </location>
</feature>
<accession>A0ABR8YG90</accession>
<evidence type="ECO:0000313" key="2">
    <source>
        <dbReference type="EMBL" id="MBD8043233.1"/>
    </source>
</evidence>
<keyword evidence="3" id="KW-1185">Reference proteome</keyword>
<reference evidence="2 3" key="1">
    <citation type="submission" date="2020-08" db="EMBL/GenBank/DDBJ databases">
        <title>A Genomic Blueprint of the Chicken Gut Microbiome.</title>
        <authorList>
            <person name="Gilroy R."/>
            <person name="Ravi A."/>
            <person name="Getino M."/>
            <person name="Pursley I."/>
            <person name="Horton D.L."/>
            <person name="Alikhan N.-F."/>
            <person name="Baker D."/>
            <person name="Gharbi K."/>
            <person name="Hall N."/>
            <person name="Watson M."/>
            <person name="Adriaenssens E.M."/>
            <person name="Foster-Nyarko E."/>
            <person name="Jarju S."/>
            <person name="Secka A."/>
            <person name="Antonio M."/>
            <person name="Oren A."/>
            <person name="Chaudhuri R."/>
            <person name="La Ragione R.M."/>
            <person name="Hildebrand F."/>
            <person name="Pallen M.J."/>
        </authorList>
    </citation>
    <scope>NUCLEOTIDE SEQUENCE [LARGE SCALE GENOMIC DNA]</scope>
    <source>
        <strain evidence="2 3">Sa2BUA2</strain>
    </source>
</reference>
<feature type="compositionally biased region" description="Basic and acidic residues" evidence="1">
    <location>
        <begin position="290"/>
        <end position="300"/>
    </location>
</feature>
<dbReference type="CDD" id="cd01745">
    <property type="entry name" value="GATase1_2"/>
    <property type="match status" value="1"/>
</dbReference>
<keyword evidence="2" id="KW-0378">Hydrolase</keyword>
<dbReference type="InterPro" id="IPR011697">
    <property type="entry name" value="Peptidase_C26"/>
</dbReference>
<sequence>MSTRPTSNWRLSTRPSPIGSASVVLSGSDLPVGGTGGGTGERTGGGSNSGRPLIGITTYYQQAAWGVWEGAAALIPGTYVDAVAAAGGSPVLLPPVGTETAVLDVLDGLITAGGTDVDPAVYGHEPHPLTVSQPLRDAHDLALTNAALEKGVPLLAICRGAQILNVALGGTLIQHLPDVRPEANYQPAPGVFGEVRFSTAPGSIIGSLLGAEASAPCYHHQGIAELGRGLRVTAEAPVGTVEAIEAVGGGWVLGVQFHPEQNPGDLRLFEGFIAEASRGRAERGRTLGRIERSATRRDGVRPGTLRPDTEAAANREGVHW</sequence>
<feature type="compositionally biased region" description="Gly residues" evidence="1">
    <location>
        <begin position="33"/>
        <end position="48"/>
    </location>
</feature>
<feature type="region of interest" description="Disordered" evidence="1">
    <location>
        <begin position="290"/>
        <end position="320"/>
    </location>
</feature>
<dbReference type="EMBL" id="JACSQC010000002">
    <property type="protein sequence ID" value="MBD8043233.1"/>
    <property type="molecule type" value="Genomic_DNA"/>
</dbReference>
<dbReference type="SUPFAM" id="SSF52317">
    <property type="entry name" value="Class I glutamine amidotransferase-like"/>
    <property type="match status" value="1"/>
</dbReference>
<dbReference type="PROSITE" id="PS51273">
    <property type="entry name" value="GATASE_TYPE_1"/>
    <property type="match status" value="1"/>
</dbReference>
<comment type="caution">
    <text evidence="2">The sequence shown here is derived from an EMBL/GenBank/DDBJ whole genome shotgun (WGS) entry which is preliminary data.</text>
</comment>
<dbReference type="InterPro" id="IPR044668">
    <property type="entry name" value="PuuD-like"/>
</dbReference>
<evidence type="ECO:0000313" key="3">
    <source>
        <dbReference type="Proteomes" id="UP000652763"/>
    </source>
</evidence>
<protein>
    <submittedName>
        <fullName evidence="2">Gamma-glutamyl-gamma-aminobutyrate hydrolase family protein</fullName>
    </submittedName>
</protein>
<name>A0ABR8YG90_9MICC</name>
<gene>
    <name evidence="2" type="ORF">H9638_05335</name>
</gene>
<organism evidence="2 3">
    <name type="scientific">Arthrobacter pullicola</name>
    <dbReference type="NCBI Taxonomy" id="2762224"/>
    <lineage>
        <taxon>Bacteria</taxon>
        <taxon>Bacillati</taxon>
        <taxon>Actinomycetota</taxon>
        <taxon>Actinomycetes</taxon>
        <taxon>Micrococcales</taxon>
        <taxon>Micrococcaceae</taxon>
        <taxon>Arthrobacter</taxon>
    </lineage>
</organism>
<dbReference type="Pfam" id="PF07722">
    <property type="entry name" value="Peptidase_C26"/>
    <property type="match status" value="1"/>
</dbReference>
<dbReference type="Gene3D" id="3.40.50.880">
    <property type="match status" value="1"/>
</dbReference>
<evidence type="ECO:0000256" key="1">
    <source>
        <dbReference type="SAM" id="MobiDB-lite"/>
    </source>
</evidence>
<proteinExistence type="predicted"/>
<dbReference type="InterPro" id="IPR029062">
    <property type="entry name" value="Class_I_gatase-like"/>
</dbReference>
<dbReference type="PANTHER" id="PTHR43235">
    <property type="entry name" value="GLUTAMINE AMIDOTRANSFERASE PB2B2.05-RELATED"/>
    <property type="match status" value="1"/>
</dbReference>